<sequence length="296" mass="33273">MLNIMGNVLESQVPRSLANCTLLDILDLGKNKISDTFPFWLGKLPTLRVLVLQSNRFYGSIEHPPTVNEFQMLQIMDLSFNTFTGDLPAEYIGSLMAMMSDNRTEYGHYIRDDPYYRNSMTIMAKGRQVDFASTISILVEALDLSNNRFQGEIPEVIGDLKSLILLNLSRNHLMGQIPSSIGKMSQLESLDLSHNKLSGRIPPHLTNLYFLEVLELSQNSLEGPLPPLLGQFSTFSNSSYIGNLGLCKSPPLSRECRYVAETMVCGTRIGIFYGGSLIVQIKKPIKIFHFSYLLHE</sequence>
<evidence type="ECO:0000256" key="1">
    <source>
        <dbReference type="ARBA" id="ARBA00004236"/>
    </source>
</evidence>
<dbReference type="PROSITE" id="PS51450">
    <property type="entry name" value="LRR"/>
    <property type="match status" value="1"/>
</dbReference>
<dbReference type="PANTHER" id="PTHR27004:SF428">
    <property type="entry name" value="OS01G0160600 PROTEIN"/>
    <property type="match status" value="1"/>
</dbReference>
<evidence type="ECO:0000256" key="6">
    <source>
        <dbReference type="ARBA" id="ARBA00022692"/>
    </source>
</evidence>
<dbReference type="Pfam" id="PF13855">
    <property type="entry name" value="LRR_8"/>
    <property type="match status" value="1"/>
</dbReference>
<dbReference type="SUPFAM" id="SSF52058">
    <property type="entry name" value="L domain-like"/>
    <property type="match status" value="1"/>
</dbReference>
<evidence type="ECO:0000256" key="5">
    <source>
        <dbReference type="ARBA" id="ARBA00022614"/>
    </source>
</evidence>
<accession>A0A9Q0KRT8</accession>
<evidence type="ECO:0000256" key="11">
    <source>
        <dbReference type="ARBA" id="ARBA00023180"/>
    </source>
</evidence>
<reference evidence="13" key="1">
    <citation type="journal article" date="2023" name="Plant J.">
        <title>The genome of the king protea, Protea cynaroides.</title>
        <authorList>
            <person name="Chang J."/>
            <person name="Duong T.A."/>
            <person name="Schoeman C."/>
            <person name="Ma X."/>
            <person name="Roodt D."/>
            <person name="Barker N."/>
            <person name="Li Z."/>
            <person name="Van de Peer Y."/>
            <person name="Mizrachi E."/>
        </authorList>
    </citation>
    <scope>NUCLEOTIDE SEQUENCE</scope>
    <source>
        <tissue evidence="13">Young leaves</tissue>
    </source>
</reference>
<evidence type="ECO:0000256" key="8">
    <source>
        <dbReference type="ARBA" id="ARBA00022989"/>
    </source>
</evidence>
<evidence type="ECO:0000256" key="9">
    <source>
        <dbReference type="ARBA" id="ARBA00023136"/>
    </source>
</evidence>
<evidence type="ECO:0000313" key="13">
    <source>
        <dbReference type="EMBL" id="KAJ4975111.1"/>
    </source>
</evidence>
<dbReference type="OrthoDB" id="1911164at2759"/>
<dbReference type="GO" id="GO:0005886">
    <property type="term" value="C:plasma membrane"/>
    <property type="evidence" value="ECO:0007669"/>
    <property type="project" value="UniProtKB-SubCell"/>
</dbReference>
<keyword evidence="10" id="KW-0675">Receptor</keyword>
<keyword evidence="8" id="KW-1133">Transmembrane helix</keyword>
<dbReference type="Proteomes" id="UP001141806">
    <property type="component" value="Unassembled WGS sequence"/>
</dbReference>
<comment type="similarity">
    <text evidence="3">Belongs to the RLP family.</text>
</comment>
<evidence type="ECO:0000256" key="12">
    <source>
        <dbReference type="ARBA" id="ARBA00037847"/>
    </source>
</evidence>
<evidence type="ECO:0000256" key="2">
    <source>
        <dbReference type="ARBA" id="ARBA00004479"/>
    </source>
</evidence>
<dbReference type="FunFam" id="3.80.10.10:FF:000111">
    <property type="entry name" value="LRR receptor-like serine/threonine-protein kinase ERECTA"/>
    <property type="match status" value="1"/>
</dbReference>
<dbReference type="InterPro" id="IPR001611">
    <property type="entry name" value="Leu-rich_rpt"/>
</dbReference>
<keyword evidence="5" id="KW-0433">Leucine-rich repeat</keyword>
<keyword evidence="9" id="KW-0472">Membrane</keyword>
<evidence type="ECO:0000256" key="10">
    <source>
        <dbReference type="ARBA" id="ARBA00023170"/>
    </source>
</evidence>
<dbReference type="EMBL" id="JAMYWD010000003">
    <property type="protein sequence ID" value="KAJ4975111.1"/>
    <property type="molecule type" value="Genomic_DNA"/>
</dbReference>
<keyword evidence="6" id="KW-0812">Transmembrane</keyword>
<keyword evidence="14" id="KW-1185">Reference proteome</keyword>
<gene>
    <name evidence="13" type="ORF">NE237_000217</name>
</gene>
<dbReference type="AlphaFoldDB" id="A0A9Q0KRT8"/>
<keyword evidence="4" id="KW-1003">Cell membrane</keyword>
<evidence type="ECO:0000313" key="14">
    <source>
        <dbReference type="Proteomes" id="UP001141806"/>
    </source>
</evidence>
<protein>
    <submittedName>
        <fullName evidence="13">Uncharacterized protein</fullName>
    </submittedName>
</protein>
<dbReference type="PRINTS" id="PR00019">
    <property type="entry name" value="LEURICHRPT"/>
</dbReference>
<keyword evidence="11" id="KW-0325">Glycoprotein</keyword>
<dbReference type="PANTHER" id="PTHR27004">
    <property type="entry name" value="RECEPTOR-LIKE PROTEIN 12 ISOFORM X1"/>
    <property type="match status" value="1"/>
</dbReference>
<dbReference type="InterPro" id="IPR032675">
    <property type="entry name" value="LRR_dom_sf"/>
</dbReference>
<evidence type="ECO:0000256" key="4">
    <source>
        <dbReference type="ARBA" id="ARBA00022475"/>
    </source>
</evidence>
<evidence type="ECO:0000256" key="7">
    <source>
        <dbReference type="ARBA" id="ARBA00022737"/>
    </source>
</evidence>
<keyword evidence="7" id="KW-0677">Repeat</keyword>
<dbReference type="Pfam" id="PF00560">
    <property type="entry name" value="LRR_1"/>
    <property type="match status" value="1"/>
</dbReference>
<name>A0A9Q0KRT8_9MAGN</name>
<evidence type="ECO:0000256" key="3">
    <source>
        <dbReference type="ARBA" id="ARBA00009592"/>
    </source>
</evidence>
<organism evidence="13 14">
    <name type="scientific">Protea cynaroides</name>
    <dbReference type="NCBI Taxonomy" id="273540"/>
    <lineage>
        <taxon>Eukaryota</taxon>
        <taxon>Viridiplantae</taxon>
        <taxon>Streptophyta</taxon>
        <taxon>Embryophyta</taxon>
        <taxon>Tracheophyta</taxon>
        <taxon>Spermatophyta</taxon>
        <taxon>Magnoliopsida</taxon>
        <taxon>Proteales</taxon>
        <taxon>Proteaceae</taxon>
        <taxon>Protea</taxon>
    </lineage>
</organism>
<comment type="caution">
    <text evidence="13">The sequence shown here is derived from an EMBL/GenBank/DDBJ whole genome shotgun (WGS) entry which is preliminary data.</text>
</comment>
<comment type="subcellular location">
    <subcellularLocation>
        <location evidence="1">Cell membrane</location>
    </subcellularLocation>
    <subcellularLocation>
        <location evidence="12">Endomembrane system</location>
        <topology evidence="12">Single-pass membrane protein</topology>
    </subcellularLocation>
    <subcellularLocation>
        <location evidence="2">Membrane</location>
        <topology evidence="2">Single-pass type I membrane protein</topology>
    </subcellularLocation>
</comment>
<proteinExistence type="inferred from homology"/>
<dbReference type="Gene3D" id="3.80.10.10">
    <property type="entry name" value="Ribonuclease Inhibitor"/>
    <property type="match status" value="1"/>
</dbReference>